<dbReference type="PANTHER" id="PTHR10587">
    <property type="entry name" value="GLYCOSYL TRANSFERASE-RELATED"/>
    <property type="match status" value="1"/>
</dbReference>
<dbReference type="AlphaFoldDB" id="A0A915TYS1"/>
<dbReference type="InterPro" id="IPR011330">
    <property type="entry name" value="Glyco_hydro/deAcase_b/a-brl"/>
</dbReference>
<evidence type="ECO:0000259" key="1">
    <source>
        <dbReference type="PROSITE" id="PS51677"/>
    </source>
</evidence>
<feature type="domain" description="NodB homology" evidence="1">
    <location>
        <begin position="30"/>
        <end position="210"/>
    </location>
</feature>
<dbReference type="Gene3D" id="3.20.20.370">
    <property type="entry name" value="Glycoside hydrolase/deacetylase"/>
    <property type="match status" value="1"/>
</dbReference>
<dbReference type="PROSITE" id="PS51677">
    <property type="entry name" value="NODB"/>
    <property type="match status" value="1"/>
</dbReference>
<dbReference type="PANTHER" id="PTHR10587:SF137">
    <property type="entry name" value="4-DEOXY-4-FORMAMIDO-L-ARABINOSE-PHOSPHOUNDECAPRENOL DEFORMYLASE ARND-RELATED"/>
    <property type="match status" value="1"/>
</dbReference>
<dbReference type="Proteomes" id="UP001063350">
    <property type="component" value="Chromosome"/>
</dbReference>
<sequence length="218" mass="24707">MFSPGYIKNTIKSLIPDSFLVHRLPSSAGNAVILTFDDGPDEKITPRILEQLEEYNVHAVFFVIGEKVAMFPNIFEMIVQRGHTIGNHTYSHHYKKIPSFKVYLRDIIRCQQIIEEKTGNKPILYRPPAGFISPITLLLARTQGLKTVLWSNEGGEWGVNKQDTASTIGNRLINTLQPRDIVLLHDNNEKVPFIMEMILPALKNRSIDLQHGVHAICP</sequence>
<evidence type="ECO:0000313" key="3">
    <source>
        <dbReference type="Proteomes" id="UP001063350"/>
    </source>
</evidence>
<organism evidence="2 3">
    <name type="scientific">Desulfolithobacter dissulfuricans</name>
    <dbReference type="NCBI Taxonomy" id="2795293"/>
    <lineage>
        <taxon>Bacteria</taxon>
        <taxon>Pseudomonadati</taxon>
        <taxon>Thermodesulfobacteriota</taxon>
        <taxon>Desulfobulbia</taxon>
        <taxon>Desulfobulbales</taxon>
        <taxon>Desulfobulbaceae</taxon>
        <taxon>Desulfolithobacter</taxon>
    </lineage>
</organism>
<dbReference type="InterPro" id="IPR050248">
    <property type="entry name" value="Polysacc_deacetylase_ArnD"/>
</dbReference>
<dbReference type="InterPro" id="IPR002509">
    <property type="entry name" value="NODB_dom"/>
</dbReference>
<dbReference type="SUPFAM" id="SSF88713">
    <property type="entry name" value="Glycoside hydrolase/deacetylase"/>
    <property type="match status" value="1"/>
</dbReference>
<keyword evidence="3" id="KW-1185">Reference proteome</keyword>
<protein>
    <submittedName>
        <fullName evidence="2">Polysaccharide deacetylase family sporulation protein PdaB</fullName>
    </submittedName>
</protein>
<dbReference type="EMBL" id="AP024233">
    <property type="protein sequence ID" value="BCO07695.1"/>
    <property type="molecule type" value="Genomic_DNA"/>
</dbReference>
<name>A0A915TYS1_9BACT</name>
<dbReference type="RefSeq" id="WP_267927643.1">
    <property type="nucleotide sequence ID" value="NZ_AP024233.1"/>
</dbReference>
<reference evidence="2" key="1">
    <citation type="submission" date="2020-12" db="EMBL/GenBank/DDBJ databases">
        <title>Desulfobium dissulfuricans gen. nov., sp. nov., a novel mesophilic, sulfate-reducing bacterium isolated from a deep-sea hydrothermal vent.</title>
        <authorList>
            <person name="Hashimoto Y."/>
            <person name="Tame A."/>
            <person name="Sawayama S."/>
            <person name="Miyazaki J."/>
            <person name="Takai K."/>
            <person name="Nakagawa S."/>
        </authorList>
    </citation>
    <scope>NUCLEOTIDE SEQUENCE</scope>
    <source>
        <strain evidence="2">GF1</strain>
    </source>
</reference>
<dbReference type="CDD" id="cd10959">
    <property type="entry name" value="CE4_NodB_like_3"/>
    <property type="match status" value="1"/>
</dbReference>
<accession>A0A915TYS1</accession>
<dbReference type="GO" id="GO:0005975">
    <property type="term" value="P:carbohydrate metabolic process"/>
    <property type="evidence" value="ECO:0007669"/>
    <property type="project" value="InterPro"/>
</dbReference>
<dbReference type="GO" id="GO:0016810">
    <property type="term" value="F:hydrolase activity, acting on carbon-nitrogen (but not peptide) bonds"/>
    <property type="evidence" value="ECO:0007669"/>
    <property type="project" value="InterPro"/>
</dbReference>
<dbReference type="KEGG" id="ddu:GF1_00710"/>
<dbReference type="Pfam" id="PF01522">
    <property type="entry name" value="Polysacc_deac_1"/>
    <property type="match status" value="1"/>
</dbReference>
<evidence type="ECO:0000313" key="2">
    <source>
        <dbReference type="EMBL" id="BCO07695.1"/>
    </source>
</evidence>
<proteinExistence type="predicted"/>
<gene>
    <name evidence="2" type="ORF">GF1_00710</name>
</gene>